<keyword evidence="2" id="KW-1185">Reference proteome</keyword>
<reference evidence="1" key="1">
    <citation type="submission" date="2021-10" db="EMBL/GenBank/DDBJ databases">
        <title>Tropical sea cucumber genome reveals ecological adaptation and Cuvierian tubules defense mechanism.</title>
        <authorList>
            <person name="Chen T."/>
        </authorList>
    </citation>
    <scope>NUCLEOTIDE SEQUENCE</scope>
    <source>
        <strain evidence="1">Nanhai2018</strain>
        <tissue evidence="1">Muscle</tissue>
    </source>
</reference>
<organism evidence="1 2">
    <name type="scientific">Holothuria leucospilota</name>
    <name type="common">Black long sea cucumber</name>
    <name type="synonym">Mertensiothuria leucospilota</name>
    <dbReference type="NCBI Taxonomy" id="206669"/>
    <lineage>
        <taxon>Eukaryota</taxon>
        <taxon>Metazoa</taxon>
        <taxon>Echinodermata</taxon>
        <taxon>Eleutherozoa</taxon>
        <taxon>Echinozoa</taxon>
        <taxon>Holothuroidea</taxon>
        <taxon>Aspidochirotacea</taxon>
        <taxon>Aspidochirotida</taxon>
        <taxon>Holothuriidae</taxon>
        <taxon>Holothuria</taxon>
    </lineage>
</organism>
<name>A0A9Q1HJ55_HOLLE</name>
<proteinExistence type="predicted"/>
<evidence type="ECO:0000313" key="1">
    <source>
        <dbReference type="EMBL" id="KAJ8046813.1"/>
    </source>
</evidence>
<evidence type="ECO:0000313" key="2">
    <source>
        <dbReference type="Proteomes" id="UP001152320"/>
    </source>
</evidence>
<gene>
    <name evidence="1" type="ORF">HOLleu_05613</name>
</gene>
<protein>
    <submittedName>
        <fullName evidence="1">Uncharacterized protein</fullName>
    </submittedName>
</protein>
<accession>A0A9Q1HJ55</accession>
<comment type="caution">
    <text evidence="1">The sequence shown here is derived from an EMBL/GenBank/DDBJ whole genome shotgun (WGS) entry which is preliminary data.</text>
</comment>
<dbReference type="EMBL" id="JAIZAY010000002">
    <property type="protein sequence ID" value="KAJ8046813.1"/>
    <property type="molecule type" value="Genomic_DNA"/>
</dbReference>
<dbReference type="AlphaFoldDB" id="A0A9Q1HJ55"/>
<dbReference type="Proteomes" id="UP001152320">
    <property type="component" value="Chromosome 2"/>
</dbReference>
<sequence>MVHAYNMKQHISRPTHRDGHTLELIITRQSDISTSEIFLSNYLVCYHSAVLCSLHIGRPPPQRIDI</sequence>
<dbReference type="OrthoDB" id="5985551at2759"/>